<feature type="transmembrane region" description="Helical" evidence="1">
    <location>
        <begin position="69"/>
        <end position="88"/>
    </location>
</feature>
<evidence type="ECO:0000313" key="3">
    <source>
        <dbReference type="Proteomes" id="UP000001947"/>
    </source>
</evidence>
<keyword evidence="1" id="KW-0812">Transmembrane</keyword>
<reference evidence="2 3" key="1">
    <citation type="journal article" date="2008" name="PLoS Genet.">
        <title>Complete genome sequence of the complex carbohydrate-degrading marine bacterium, Saccharophagus degradans strain 2-40 T.</title>
        <authorList>
            <person name="Weiner R.M."/>
            <person name="Taylor L.E.II."/>
            <person name="Henrissat B."/>
            <person name="Hauser L."/>
            <person name="Land M."/>
            <person name="Coutinho P.M."/>
            <person name="Rancurel C."/>
            <person name="Saunders E.H."/>
            <person name="Longmire A.G."/>
            <person name="Zhang H."/>
            <person name="Bayer E.A."/>
            <person name="Gilbert H.J."/>
            <person name="Larimer F."/>
            <person name="Zhulin I.B."/>
            <person name="Ekborg N.A."/>
            <person name="Lamed R."/>
            <person name="Richardson P.M."/>
            <person name="Borovok I."/>
            <person name="Hutcheson S."/>
        </authorList>
    </citation>
    <scope>NUCLEOTIDE SEQUENCE [LARGE SCALE GENOMIC DNA]</scope>
    <source>
        <strain evidence="3">2-40 / ATCC 43961 / DSM 17024</strain>
    </source>
</reference>
<keyword evidence="1" id="KW-0472">Membrane</keyword>
<accession>Q21I82</accession>
<keyword evidence="1" id="KW-1133">Transmembrane helix</keyword>
<protein>
    <submittedName>
        <fullName evidence="2">Uncharacterized protein</fullName>
    </submittedName>
</protein>
<keyword evidence="3" id="KW-1185">Reference proteome</keyword>
<dbReference type="EMBL" id="CP000282">
    <property type="protein sequence ID" value="ABD81597.1"/>
    <property type="molecule type" value="Genomic_DNA"/>
</dbReference>
<organism evidence="2 3">
    <name type="scientific">Saccharophagus degradans (strain 2-40 / ATCC 43961 / DSM 17024)</name>
    <dbReference type="NCBI Taxonomy" id="203122"/>
    <lineage>
        <taxon>Bacteria</taxon>
        <taxon>Pseudomonadati</taxon>
        <taxon>Pseudomonadota</taxon>
        <taxon>Gammaproteobacteria</taxon>
        <taxon>Cellvibrionales</taxon>
        <taxon>Cellvibrionaceae</taxon>
        <taxon>Saccharophagus</taxon>
    </lineage>
</organism>
<dbReference type="HOGENOM" id="CLU_2248163_0_0_6"/>
<name>Q21I82_SACD2</name>
<dbReference type="AlphaFoldDB" id="Q21I82"/>
<proteinExistence type="predicted"/>
<evidence type="ECO:0000256" key="1">
    <source>
        <dbReference type="SAM" id="Phobius"/>
    </source>
</evidence>
<dbReference type="Proteomes" id="UP000001947">
    <property type="component" value="Chromosome"/>
</dbReference>
<sequence length="104" mass="11979">MVYAPFCAFASQIIAQKSTTTKTQLTKALCVIMSEPDSLEKKLRFVFGLLVMFAVSSVISFFIFLGYEVVHFTFCLILGVLFAFFAVYKGDEAYEKLRYWLGWW</sequence>
<evidence type="ECO:0000313" key="2">
    <source>
        <dbReference type="EMBL" id="ABD81597.1"/>
    </source>
</evidence>
<feature type="transmembrane region" description="Helical" evidence="1">
    <location>
        <begin position="43"/>
        <end position="63"/>
    </location>
</feature>
<gene>
    <name evidence="2" type="ordered locus">Sde_2337</name>
</gene>
<dbReference type="KEGG" id="sde:Sde_2337"/>